<evidence type="ECO:0000256" key="1">
    <source>
        <dbReference type="ARBA" id="ARBA00004611"/>
    </source>
</evidence>
<evidence type="ECO:0000256" key="6">
    <source>
        <dbReference type="ARBA" id="ARBA00023069"/>
    </source>
</evidence>
<keyword evidence="7" id="KW-0966">Cell projection</keyword>
<accession>A0A674NA56</accession>
<evidence type="ECO:0000259" key="13">
    <source>
        <dbReference type="Pfam" id="PF14775"/>
    </source>
</evidence>
<keyword evidence="6" id="KW-0969">Cilium</keyword>
<protein>
    <recommendedName>
        <fullName evidence="3">Dynein regulatory complex protein 1</fullName>
    </recommendedName>
    <alternativeName>
        <fullName evidence="8">Coiled-coil domain-containing protein 164</fullName>
    </alternativeName>
</protein>
<comment type="subcellular location">
    <subcellularLocation>
        <location evidence="1">Cytoplasm</location>
        <location evidence="1">Cytoskeleton</location>
        <location evidence="1">Flagellum axoneme</location>
    </subcellularLocation>
</comment>
<comment type="similarity">
    <text evidence="2">Belongs to the DRC1 family.</text>
</comment>
<dbReference type="PANTHER" id="PTHR21625:SF1">
    <property type="entry name" value="DYNEIN REGULATORY COMPLEX PROTEIN 1"/>
    <property type="match status" value="1"/>
</dbReference>
<feature type="region of interest" description="Disordered" evidence="11">
    <location>
        <begin position="43"/>
        <end position="62"/>
    </location>
</feature>
<evidence type="ECO:0000256" key="9">
    <source>
        <dbReference type="ARBA" id="ARBA00046115"/>
    </source>
</evidence>
<keyword evidence="15" id="KW-1185">Reference proteome</keyword>
<evidence type="ECO:0000256" key="5">
    <source>
        <dbReference type="ARBA" id="ARBA00023054"/>
    </source>
</evidence>
<dbReference type="Proteomes" id="UP000005226">
    <property type="component" value="Chromosome 16"/>
</dbReference>
<feature type="domain" description="Dynein regulatory complex protein 1/2 N-terminal" evidence="12">
    <location>
        <begin position="79"/>
        <end position="179"/>
    </location>
</feature>
<gene>
    <name evidence="14" type="primary">drc1</name>
</gene>
<evidence type="ECO:0000259" key="12">
    <source>
        <dbReference type="Pfam" id="PF14772"/>
    </source>
</evidence>
<reference evidence="14 15" key="1">
    <citation type="journal article" date="2011" name="Genome Biol. Evol.">
        <title>Integration of the genetic map and genome assembly of fugu facilitates insights into distinct features of genome evolution in teleosts and mammals.</title>
        <authorList>
            <person name="Kai W."/>
            <person name="Kikuchi K."/>
            <person name="Tohari S."/>
            <person name="Chew A.K."/>
            <person name="Tay A."/>
            <person name="Fujiwara A."/>
            <person name="Hosoya S."/>
            <person name="Suetake H."/>
            <person name="Naruse K."/>
            <person name="Brenner S."/>
            <person name="Suzuki Y."/>
            <person name="Venkatesh B."/>
        </authorList>
    </citation>
    <scope>NUCLEOTIDE SEQUENCE [LARGE SCALE GENOMIC DNA]</scope>
</reference>
<dbReference type="InterPro" id="IPR039750">
    <property type="entry name" value="DRC1/DRC2"/>
</dbReference>
<sequence length="641" mass="73505">MNRKSFHMVTKYATRINGQRSFESKQHSISQPSKALLNCSNLQRRQEKETGSSDKSVDPQRIPNLRTRLTRLVTDTQAAADAKEVQRRKELMDTQRKRLEQLENEAQSSQAKFEEISSSWSVPTENLTPQDLQAILASQKELCDEFLNDKKKLIKQLQKDLKVTDDHFVKDLRKQREDLDLMIERIQGQMTTLVNAYREELAQISDIYQQEHEVLLTRDKTEWDESMKKILNKELELLAKRREKVEQHEVALDKQILETADTTNLQEIEENAKYQTQQRRHQMVKATTTAAKLKQIKEEDDSIKNKSKLENMMRRTNSLQMELKKLLSQYSSVAKEMKKNNNSLLDDLKRNVQQYERIQKKVKRSADMEAQKAAKVRSALEEELKQVFERASALDALIRKELGLAKEKPPVVRSAASQREKQGTKVHGLAPGASDGPTSEAEDEGQAALNKEIWLEAVSQLCDEAGFQLDDEPPKQLDPLDSACEKLCSLFQCFKLDEEDLPKIASFLSKYKRHQRARTEASYEPADSQQLASSVKCFLEHIMTSREKSAHLQPSSSHKDPTEDPGFWGTIGKAVPKEKLGFWDAAVKELTQYHATLTDIGVLLTETRSLERQNAELRTLLHESLTSQAPSIFLTRYPGML</sequence>
<dbReference type="InterPro" id="IPR029440">
    <property type="entry name" value="DRC1_C"/>
</dbReference>
<dbReference type="OMA" id="LDFMMAR"/>
<keyword evidence="5 10" id="KW-0175">Coiled coil</keyword>
<dbReference type="GeneTree" id="ENSGT00940000153804"/>
<evidence type="ECO:0000256" key="4">
    <source>
        <dbReference type="ARBA" id="ARBA00022846"/>
    </source>
</evidence>
<keyword evidence="4" id="KW-0282">Flagellum</keyword>
<comment type="function">
    <text evidence="9">Component of the nexin-dynein regulatory complex (N-DRC) a key regulator of ciliary/flagellar motility which maintains the alignment and integrity of the distal axoneme and regulates microtubule sliding in motile axonemes. Plays a critical role in the assembly of N-DRC and also stabilizes the assembly of multiple inner dynein arms and radial spokes. Coassembles with CCDC65/DRC2 to form a central scaffold needed for assembly of the N-DRC and its attachment to the outer doublet microtubules.</text>
</comment>
<evidence type="ECO:0000313" key="14">
    <source>
        <dbReference type="Ensembl" id="ENSTRUP00000070609.1"/>
    </source>
</evidence>
<dbReference type="Ensembl" id="ENSTRUT00000070126.1">
    <property type="protein sequence ID" value="ENSTRUP00000070609.1"/>
    <property type="gene ID" value="ENSTRUG00000002802.3"/>
</dbReference>
<dbReference type="Pfam" id="PF14772">
    <property type="entry name" value="NYD-SP28"/>
    <property type="match status" value="1"/>
</dbReference>
<dbReference type="GO" id="GO:0070286">
    <property type="term" value="P:axonemal dynein complex assembly"/>
    <property type="evidence" value="ECO:0007669"/>
    <property type="project" value="InterPro"/>
</dbReference>
<dbReference type="InterPro" id="IPR039505">
    <property type="entry name" value="DRC1/2_N"/>
</dbReference>
<dbReference type="AlphaFoldDB" id="A0A674NA56"/>
<feature type="region of interest" description="Disordered" evidence="11">
    <location>
        <begin position="408"/>
        <end position="446"/>
    </location>
</feature>
<reference evidence="14" key="3">
    <citation type="submission" date="2025-09" db="UniProtKB">
        <authorList>
            <consortium name="Ensembl"/>
        </authorList>
    </citation>
    <scope>IDENTIFICATION</scope>
</reference>
<dbReference type="Pfam" id="PF14775">
    <property type="entry name" value="NYD-SP28_assoc"/>
    <property type="match status" value="1"/>
</dbReference>
<evidence type="ECO:0000313" key="15">
    <source>
        <dbReference type="Proteomes" id="UP000005226"/>
    </source>
</evidence>
<dbReference type="GO" id="GO:0003352">
    <property type="term" value="P:regulation of cilium movement"/>
    <property type="evidence" value="ECO:0007669"/>
    <property type="project" value="TreeGrafter"/>
</dbReference>
<evidence type="ECO:0000256" key="8">
    <source>
        <dbReference type="ARBA" id="ARBA00031554"/>
    </source>
</evidence>
<evidence type="ECO:0000256" key="3">
    <source>
        <dbReference type="ARBA" id="ARBA00013815"/>
    </source>
</evidence>
<dbReference type="PANTHER" id="PTHR21625">
    <property type="entry name" value="NYD-SP28 PROTEIN"/>
    <property type="match status" value="1"/>
</dbReference>
<dbReference type="GO" id="GO:0060285">
    <property type="term" value="P:cilium-dependent cell motility"/>
    <property type="evidence" value="ECO:0007669"/>
    <property type="project" value="TreeGrafter"/>
</dbReference>
<name>A0A674NA56_TAKRU</name>
<proteinExistence type="inferred from homology"/>
<dbReference type="InParanoid" id="A0A674NA56"/>
<reference evidence="14" key="2">
    <citation type="submission" date="2025-08" db="UniProtKB">
        <authorList>
            <consortium name="Ensembl"/>
        </authorList>
    </citation>
    <scope>IDENTIFICATION</scope>
</reference>
<evidence type="ECO:0000256" key="7">
    <source>
        <dbReference type="ARBA" id="ARBA00023273"/>
    </source>
</evidence>
<dbReference type="FunCoup" id="A0A674NA56">
    <property type="interactions" value="167"/>
</dbReference>
<feature type="compositionally biased region" description="Basic and acidic residues" evidence="11">
    <location>
        <begin position="44"/>
        <end position="58"/>
    </location>
</feature>
<organism evidence="14 15">
    <name type="scientific">Takifugu rubripes</name>
    <name type="common">Japanese pufferfish</name>
    <name type="synonym">Fugu rubripes</name>
    <dbReference type="NCBI Taxonomy" id="31033"/>
    <lineage>
        <taxon>Eukaryota</taxon>
        <taxon>Metazoa</taxon>
        <taxon>Chordata</taxon>
        <taxon>Craniata</taxon>
        <taxon>Vertebrata</taxon>
        <taxon>Euteleostomi</taxon>
        <taxon>Actinopterygii</taxon>
        <taxon>Neopterygii</taxon>
        <taxon>Teleostei</taxon>
        <taxon>Neoteleostei</taxon>
        <taxon>Acanthomorphata</taxon>
        <taxon>Eupercaria</taxon>
        <taxon>Tetraodontiformes</taxon>
        <taxon>Tetradontoidea</taxon>
        <taxon>Tetraodontidae</taxon>
        <taxon>Takifugu</taxon>
    </lineage>
</organism>
<evidence type="ECO:0000256" key="10">
    <source>
        <dbReference type="SAM" id="Coils"/>
    </source>
</evidence>
<evidence type="ECO:0000256" key="2">
    <source>
        <dbReference type="ARBA" id="ARBA00009688"/>
    </source>
</evidence>
<feature type="domain" description="Dynein regulatory complex protein 1 C-terminal" evidence="13">
    <location>
        <begin position="567"/>
        <end position="625"/>
    </location>
</feature>
<evidence type="ECO:0000256" key="11">
    <source>
        <dbReference type="SAM" id="MobiDB-lite"/>
    </source>
</evidence>
<dbReference type="GO" id="GO:0005858">
    <property type="term" value="C:axonemal dynein complex"/>
    <property type="evidence" value="ECO:0007669"/>
    <property type="project" value="InterPro"/>
</dbReference>
<feature type="coiled-coil region" evidence="10">
    <location>
        <begin position="309"/>
        <end position="390"/>
    </location>
</feature>
<feature type="coiled-coil region" evidence="10">
    <location>
        <begin position="82"/>
        <end position="119"/>
    </location>
</feature>